<evidence type="ECO:0000256" key="4">
    <source>
        <dbReference type="ARBA" id="ARBA00022801"/>
    </source>
</evidence>
<dbReference type="GO" id="GO:0070008">
    <property type="term" value="F:serine-type exopeptidase activity"/>
    <property type="evidence" value="ECO:0007669"/>
    <property type="project" value="InterPro"/>
</dbReference>
<sequence length="547" mass="60766">MRTSVTMRLLLWLVLGAFACLSQAQDVIYPAHNFSVPIDHFHNESRYEPHSDDFFNLRYWFDTTHYRPGGPVFVIAAGETNGEDRFPFLSQGIVTQLAATYHGVGVILEHRYYGESYPAAEVTPSSLRFLSTEQALADYAYFASHVVFPGLEDHDLTAPATPWIAYGGSYAGAMTAFLRKLYPEVFWGAVSSSGVTAAIIDYWTYYEPIRNFGPADCIDTIQTITAIVDRILIDHPHNKTLHAQLQAAFGVTPPVDKQDFVSALSSPLGLFQSRNWDPAVGSGDFRSYCDNITSPEPLYPLDNNATALVPNLIDIAGYNASDPSLIAAIINDIGFLGLSSSTRDDDDDDDTETTDRGNSTLPKSSDTSWGYQVCTEWGYFMPGSTVPPHIRPLISRLIDLEYTSAFCGTEFAIHTPPKVERINRYGGLDFSYPRAAIIGGAADPWRDATPHYQGAPPRPSTDSEPFILVDIPVEHVWDGIQGAVHHWDQNGLSRDEWAGGERPPKEIIDLHQEIVRFVGVWLREWKQASQSILRSLSIVRIQRGTGQ</sequence>
<feature type="compositionally biased region" description="Polar residues" evidence="6">
    <location>
        <begin position="357"/>
        <end position="368"/>
    </location>
</feature>
<feature type="region of interest" description="Disordered" evidence="6">
    <location>
        <begin position="340"/>
        <end position="368"/>
    </location>
</feature>
<feature type="non-terminal residue" evidence="8">
    <location>
        <position position="1"/>
    </location>
</feature>
<accession>A0A2T5LLP7</accession>
<dbReference type="Proteomes" id="UP000244073">
    <property type="component" value="Unassembled WGS sequence"/>
</dbReference>
<organism evidence="8 9">
    <name type="scientific">Aspergillus ochraceoroseus IBT 24754</name>
    <dbReference type="NCBI Taxonomy" id="1392256"/>
    <lineage>
        <taxon>Eukaryota</taxon>
        <taxon>Fungi</taxon>
        <taxon>Dikarya</taxon>
        <taxon>Ascomycota</taxon>
        <taxon>Pezizomycotina</taxon>
        <taxon>Eurotiomycetes</taxon>
        <taxon>Eurotiomycetidae</taxon>
        <taxon>Eurotiales</taxon>
        <taxon>Aspergillaceae</taxon>
        <taxon>Aspergillus</taxon>
        <taxon>Aspergillus subgen. Nidulantes</taxon>
    </lineage>
</organism>
<name>A0A2T5LLP7_9EURO</name>
<comment type="caution">
    <text evidence="8">The sequence shown here is derived from an EMBL/GenBank/DDBJ whole genome shotgun (WGS) entry which is preliminary data.</text>
</comment>
<evidence type="ECO:0000256" key="7">
    <source>
        <dbReference type="SAM" id="SignalP"/>
    </source>
</evidence>
<dbReference type="GO" id="GO:0008239">
    <property type="term" value="F:dipeptidyl-peptidase activity"/>
    <property type="evidence" value="ECO:0007669"/>
    <property type="project" value="TreeGrafter"/>
</dbReference>
<protein>
    <submittedName>
        <fullName evidence="8">Uncharacterized protein</fullName>
    </submittedName>
</protein>
<dbReference type="EMBL" id="MSFN02000011">
    <property type="protein sequence ID" value="PTU17208.1"/>
    <property type="molecule type" value="Genomic_DNA"/>
</dbReference>
<dbReference type="PANTHER" id="PTHR11010:SF117">
    <property type="entry name" value="SERINE PROTEASE 16"/>
    <property type="match status" value="1"/>
</dbReference>
<comment type="similarity">
    <text evidence="1">Belongs to the peptidase S28 family.</text>
</comment>
<dbReference type="FunFam" id="3.40.50.1820:FF:000251">
    <property type="entry name" value="Extracelular serine carboxypeptidase, putative"/>
    <property type="match status" value="1"/>
</dbReference>
<dbReference type="InterPro" id="IPR008758">
    <property type="entry name" value="Peptidase_S28"/>
</dbReference>
<dbReference type="VEuPathDB" id="FungiDB:P175DRAFT_0504962"/>
<dbReference type="GO" id="GO:0006508">
    <property type="term" value="P:proteolysis"/>
    <property type="evidence" value="ECO:0007669"/>
    <property type="project" value="UniProtKB-KW"/>
</dbReference>
<evidence type="ECO:0000313" key="8">
    <source>
        <dbReference type="EMBL" id="PTU17208.1"/>
    </source>
</evidence>
<dbReference type="GeneID" id="63814872"/>
<evidence type="ECO:0000313" key="9">
    <source>
        <dbReference type="Proteomes" id="UP000244073"/>
    </source>
</evidence>
<evidence type="ECO:0000256" key="3">
    <source>
        <dbReference type="ARBA" id="ARBA00022729"/>
    </source>
</evidence>
<evidence type="ECO:0000256" key="6">
    <source>
        <dbReference type="SAM" id="MobiDB-lite"/>
    </source>
</evidence>
<proteinExistence type="inferred from homology"/>
<dbReference type="SUPFAM" id="SSF53474">
    <property type="entry name" value="alpha/beta-Hydrolases"/>
    <property type="match status" value="1"/>
</dbReference>
<evidence type="ECO:0000256" key="2">
    <source>
        <dbReference type="ARBA" id="ARBA00022670"/>
    </source>
</evidence>
<feature type="signal peptide" evidence="7">
    <location>
        <begin position="1"/>
        <end position="24"/>
    </location>
</feature>
<dbReference type="AlphaFoldDB" id="A0A2T5LLP7"/>
<dbReference type="InterPro" id="IPR029058">
    <property type="entry name" value="AB_hydrolase_fold"/>
</dbReference>
<dbReference type="RefSeq" id="XP_040748600.1">
    <property type="nucleotide sequence ID" value="XM_040897990.1"/>
</dbReference>
<dbReference type="OrthoDB" id="1735038at2759"/>
<evidence type="ECO:0000256" key="5">
    <source>
        <dbReference type="ARBA" id="ARBA00023180"/>
    </source>
</evidence>
<dbReference type="Gene3D" id="3.40.50.1820">
    <property type="entry name" value="alpha/beta hydrolase"/>
    <property type="match status" value="2"/>
</dbReference>
<keyword evidence="3 7" id="KW-0732">Signal</keyword>
<evidence type="ECO:0000256" key="1">
    <source>
        <dbReference type="ARBA" id="ARBA00011079"/>
    </source>
</evidence>
<reference evidence="8 9" key="1">
    <citation type="journal article" date="2018" name="Proc. Natl. Acad. Sci. U.S.A.">
        <title>Linking secondary metabolites to gene clusters through genome sequencing of six diverse Aspergillus species.</title>
        <authorList>
            <person name="Kaerboelling I."/>
            <person name="Vesth T.C."/>
            <person name="Frisvad J.C."/>
            <person name="Nybo J.L."/>
            <person name="Theobald S."/>
            <person name="Kuo A."/>
            <person name="Bowyer P."/>
            <person name="Matsuda Y."/>
            <person name="Mondo S."/>
            <person name="Lyhne E.K."/>
            <person name="Kogle M.E."/>
            <person name="Clum A."/>
            <person name="Lipzen A."/>
            <person name="Salamov A."/>
            <person name="Ngan C.Y."/>
            <person name="Daum C."/>
            <person name="Chiniquy J."/>
            <person name="Barry K."/>
            <person name="LaButti K."/>
            <person name="Haridas S."/>
            <person name="Simmons B.A."/>
            <person name="Magnuson J.K."/>
            <person name="Mortensen U.H."/>
            <person name="Larsen T.O."/>
            <person name="Grigoriev I.V."/>
            <person name="Baker S.E."/>
            <person name="Andersen M.R."/>
        </authorList>
    </citation>
    <scope>NUCLEOTIDE SEQUENCE [LARGE SCALE GENOMIC DNA]</scope>
    <source>
        <strain evidence="8 9">IBT 24754</strain>
    </source>
</reference>
<gene>
    <name evidence="8" type="ORF">P175DRAFT_0504962</name>
</gene>
<dbReference type="Pfam" id="PF05577">
    <property type="entry name" value="Peptidase_S28"/>
    <property type="match status" value="1"/>
</dbReference>
<feature type="chain" id="PRO_5015681190" evidence="7">
    <location>
        <begin position="25"/>
        <end position="547"/>
    </location>
</feature>
<dbReference type="PANTHER" id="PTHR11010">
    <property type="entry name" value="PROTEASE S28 PRO-X CARBOXYPEPTIDASE-RELATED"/>
    <property type="match status" value="1"/>
</dbReference>
<keyword evidence="5" id="KW-0325">Glycoprotein</keyword>
<keyword evidence="2" id="KW-0645">Protease</keyword>
<keyword evidence="4" id="KW-0378">Hydrolase</keyword>
<dbReference type="PROSITE" id="PS51257">
    <property type="entry name" value="PROKAR_LIPOPROTEIN"/>
    <property type="match status" value="1"/>
</dbReference>